<evidence type="ECO:0000256" key="1">
    <source>
        <dbReference type="ARBA" id="ARBA00022729"/>
    </source>
</evidence>
<dbReference type="AlphaFoldDB" id="A0A0B4X5S8"/>
<organism evidence="3 4">
    <name type="scientific">Rhizobium gallicum bv. gallicum R602sp</name>
    <dbReference type="NCBI Taxonomy" id="1041138"/>
    <lineage>
        <taxon>Bacteria</taxon>
        <taxon>Pseudomonadati</taxon>
        <taxon>Pseudomonadota</taxon>
        <taxon>Alphaproteobacteria</taxon>
        <taxon>Hyphomicrobiales</taxon>
        <taxon>Rhizobiaceae</taxon>
        <taxon>Rhizobium/Agrobacterium group</taxon>
        <taxon>Rhizobium</taxon>
    </lineage>
</organism>
<dbReference type="HOGENOM" id="CLU_154608_0_0_5"/>
<accession>A0A0B4X5S8</accession>
<reference evidence="3 4" key="1">
    <citation type="submission" date="2013-11" db="EMBL/GenBank/DDBJ databases">
        <title>Complete genome sequence of Rhizobium gallicum bv. gallicum R602.</title>
        <authorList>
            <person name="Bustos P."/>
            <person name="Santamaria R.I."/>
            <person name="Lozano L."/>
            <person name="Acosta J.L."/>
            <person name="Ormeno-Orrillo E."/>
            <person name="Rogel M.A."/>
            <person name="Romero D."/>
            <person name="Cevallos M.A."/>
            <person name="Martinez-Romero E."/>
            <person name="Gonzalez V."/>
        </authorList>
    </citation>
    <scope>NUCLEOTIDE SEQUENCE [LARGE SCALE GENOMIC DNA]</scope>
    <source>
        <strain evidence="3 4">R602</strain>
    </source>
</reference>
<protein>
    <recommendedName>
        <fullName evidence="2">DUF4174 domain-containing protein</fullName>
    </recommendedName>
</protein>
<feature type="domain" description="DUF4174" evidence="2">
    <location>
        <begin position="23"/>
        <end position="132"/>
    </location>
</feature>
<evidence type="ECO:0000313" key="4">
    <source>
        <dbReference type="Proteomes" id="UP000031368"/>
    </source>
</evidence>
<dbReference type="KEGG" id="rga:RGR602_CH02559"/>
<keyword evidence="4" id="KW-1185">Reference proteome</keyword>
<evidence type="ECO:0000259" key="2">
    <source>
        <dbReference type="Pfam" id="PF13778"/>
    </source>
</evidence>
<sequence>MLKSIIREIMGPAPRAPVSPDCLKPFIGSKRVLIIFADADDDRAAVQDELLRTSHLRFIEDDIEVFSIAGGGVFPLFEGSYDLDADEIRDDLEGPQPGEFGLVLLDRDGTVKLRSSEPVRPEEIIGALSSMPH</sequence>
<evidence type="ECO:0000313" key="3">
    <source>
        <dbReference type="EMBL" id="AJD41882.1"/>
    </source>
</evidence>
<dbReference type="EMBL" id="CP006877">
    <property type="protein sequence ID" value="AJD41882.1"/>
    <property type="molecule type" value="Genomic_DNA"/>
</dbReference>
<proteinExistence type="predicted"/>
<dbReference type="Proteomes" id="UP000031368">
    <property type="component" value="Chromosome"/>
</dbReference>
<dbReference type="RefSeq" id="WP_039845403.1">
    <property type="nucleotide sequence ID" value="NZ_CP006877.1"/>
</dbReference>
<gene>
    <name evidence="3" type="ORF">RGR602_CH02559</name>
</gene>
<keyword evidence="1" id="KW-0732">Signal</keyword>
<name>A0A0B4X5S8_9HYPH</name>
<dbReference type="InterPro" id="IPR025232">
    <property type="entry name" value="DUF4174"/>
</dbReference>
<dbReference type="Pfam" id="PF13778">
    <property type="entry name" value="DUF4174"/>
    <property type="match status" value="1"/>
</dbReference>